<evidence type="ECO:0000313" key="2">
    <source>
        <dbReference type="Proteomes" id="UP000247416"/>
    </source>
</evidence>
<reference evidence="1 2" key="1">
    <citation type="submission" date="2018-06" db="EMBL/GenBank/DDBJ databases">
        <title>Genomic Encyclopedia of Archaeal and Bacterial Type Strains, Phase II (KMG-II): from individual species to whole genera.</title>
        <authorList>
            <person name="Goeker M."/>
        </authorList>
    </citation>
    <scope>NUCLEOTIDE SEQUENCE [LARGE SCALE GENOMIC DNA]</scope>
    <source>
        <strain evidence="1 2">KACC 16626</strain>
    </source>
</reference>
<protein>
    <submittedName>
        <fullName evidence="1">Uncharacterized protein</fullName>
    </submittedName>
</protein>
<sequence length="97" mass="11532">MMYCLIASNKPLPIRYLPKVHVRRGGFPIEDIQYSFFVEVLYESNAIDVVEDYLLKVYKQYKDPEFQVKTEDGNLLGQIEKSFQKTERFRSYIIISK</sequence>
<dbReference type="Proteomes" id="UP000247416">
    <property type="component" value="Unassembled WGS sequence"/>
</dbReference>
<gene>
    <name evidence="1" type="ORF">BJ095_1442</name>
</gene>
<evidence type="ECO:0000313" key="1">
    <source>
        <dbReference type="EMBL" id="PYF02310.1"/>
    </source>
</evidence>
<comment type="caution">
    <text evidence="1">The sequence shown here is derived from an EMBL/GenBank/DDBJ whole genome shotgun (WGS) entry which is preliminary data.</text>
</comment>
<dbReference type="AlphaFoldDB" id="A0A318TEM5"/>
<dbReference type="EMBL" id="QJTJ01000044">
    <property type="protein sequence ID" value="PYF02310.1"/>
    <property type="molecule type" value="Genomic_DNA"/>
</dbReference>
<organism evidence="1 2">
    <name type="scientific">Ureibacillus chungkukjangi</name>
    <dbReference type="NCBI Taxonomy" id="1202712"/>
    <lineage>
        <taxon>Bacteria</taxon>
        <taxon>Bacillati</taxon>
        <taxon>Bacillota</taxon>
        <taxon>Bacilli</taxon>
        <taxon>Bacillales</taxon>
        <taxon>Caryophanaceae</taxon>
        <taxon>Ureibacillus</taxon>
    </lineage>
</organism>
<proteinExistence type="predicted"/>
<accession>A0A318TEM5</accession>
<dbReference type="RefSeq" id="WP_107937681.1">
    <property type="nucleotide sequence ID" value="NZ_CP085009.1"/>
</dbReference>
<name>A0A318TEM5_9BACL</name>
<keyword evidence="2" id="KW-1185">Reference proteome</keyword>